<reference evidence="2 3" key="1">
    <citation type="journal article" date="2016" name="BMC Genomics">
        <title>Comparative genomics reveals Cyclospora cayetanensis possesses coccidia-like metabolism and invasion components but unique surface antigens.</title>
        <authorList>
            <person name="Liu S."/>
            <person name="Wang L."/>
            <person name="Zheng H."/>
            <person name="Xu Z."/>
            <person name="Roellig D.M."/>
            <person name="Li N."/>
            <person name="Frace M.A."/>
            <person name="Tang K."/>
            <person name="Arrowood M.J."/>
            <person name="Moss D.M."/>
            <person name="Zhang L."/>
            <person name="Feng Y."/>
            <person name="Xiao L."/>
        </authorList>
    </citation>
    <scope>NUCLEOTIDE SEQUENCE [LARGE SCALE GENOMIC DNA]</scope>
    <source>
        <strain evidence="2 3">CHN_HEN01</strain>
    </source>
</reference>
<name>A0A1D3DA52_9EIME</name>
<sequence length="113" mass="12276">MEGPAVDPHVTVLLVCAGCLMGLLGEALCYIFVYSKTEFKRLQSETNKLWRDAAPLTSFHALVKCFLRLSSNITALEAECVGGPDGRYLGRTGRAAAALQAKIHKKTKYTCAV</sequence>
<dbReference type="VEuPathDB" id="ToxoDB:LOC34624051"/>
<dbReference type="InParanoid" id="A0A1D3DA52"/>
<evidence type="ECO:0000256" key="1">
    <source>
        <dbReference type="SAM" id="Phobius"/>
    </source>
</evidence>
<evidence type="ECO:0000313" key="3">
    <source>
        <dbReference type="Proteomes" id="UP000095192"/>
    </source>
</evidence>
<accession>A0A1D3DA52</accession>
<dbReference type="EMBL" id="JROU02000132">
    <property type="protein sequence ID" value="OEH80310.1"/>
    <property type="molecule type" value="Genomic_DNA"/>
</dbReference>
<gene>
    <name evidence="2" type="ORF">cyc_08291</name>
</gene>
<feature type="transmembrane region" description="Helical" evidence="1">
    <location>
        <begin position="12"/>
        <end position="33"/>
    </location>
</feature>
<protein>
    <submittedName>
        <fullName evidence="2">Integral membrane protein</fullName>
    </submittedName>
</protein>
<keyword evidence="1" id="KW-0472">Membrane</keyword>
<proteinExistence type="predicted"/>
<dbReference type="AlphaFoldDB" id="A0A1D3DA52"/>
<comment type="caution">
    <text evidence="2">The sequence shown here is derived from an EMBL/GenBank/DDBJ whole genome shotgun (WGS) entry which is preliminary data.</text>
</comment>
<dbReference type="VEuPathDB" id="ToxoDB:cyc_08291"/>
<evidence type="ECO:0000313" key="2">
    <source>
        <dbReference type="EMBL" id="OEH80310.1"/>
    </source>
</evidence>
<dbReference type="Proteomes" id="UP000095192">
    <property type="component" value="Unassembled WGS sequence"/>
</dbReference>
<keyword evidence="1" id="KW-0812">Transmembrane</keyword>
<keyword evidence="1" id="KW-1133">Transmembrane helix</keyword>
<keyword evidence="3" id="KW-1185">Reference proteome</keyword>
<organism evidence="2 3">
    <name type="scientific">Cyclospora cayetanensis</name>
    <dbReference type="NCBI Taxonomy" id="88456"/>
    <lineage>
        <taxon>Eukaryota</taxon>
        <taxon>Sar</taxon>
        <taxon>Alveolata</taxon>
        <taxon>Apicomplexa</taxon>
        <taxon>Conoidasida</taxon>
        <taxon>Coccidia</taxon>
        <taxon>Eucoccidiorida</taxon>
        <taxon>Eimeriorina</taxon>
        <taxon>Eimeriidae</taxon>
        <taxon>Cyclospora</taxon>
    </lineage>
</organism>